<evidence type="ECO:0008006" key="10">
    <source>
        <dbReference type="Google" id="ProtNLM"/>
    </source>
</evidence>
<feature type="region of interest" description="Disordered" evidence="7">
    <location>
        <begin position="355"/>
        <end position="377"/>
    </location>
</feature>
<evidence type="ECO:0000256" key="5">
    <source>
        <dbReference type="ARBA" id="ARBA00022722"/>
    </source>
</evidence>
<dbReference type="InterPro" id="IPR019190">
    <property type="entry name" value="EXOV"/>
</dbReference>
<sequence>MSLSDEELFDALSEDDELLLQLALDHERGTITSTAAVDAVPGQTGALISDEERNNAPKSHEPPLDAPSPPADLVQSTNSAFPVEHPHLTNPQSDISRVDTEDLAASNSDVETVDDRSPLQRFRSYPRRPLTVTDLTSGAWCELQYWYTLSRLPGGKRTRTAAMRQGSKLHQELEDEVHTTVKVEVESREDGFGLRLWNFIQGIRTLRETGLTRELEVWGMIDGNLVSGVIDGVSHENPNPQFELKLSQEENDDDNKKKLTDFFSSPEQQNKPKATTDTKKVYLTDVKTRGSLAPVSMTLVRPAKIQLLLYHKFLSDIAAGNLDFFKVLRRYGLDADKPFSDTFIAEIGSLHDEIFDDGSPSPQDASGEAEPTQSEESTFVKYHNIRQLLRLVEKEVGLAFPHGRESMGNMLRVHYIYRDDGRSIDMHDFPVSNSALETYLTVYMEWWRGERKARGVEIEEAFKCRTCEFVDDCDWRQTKDKERIQAATRRTARSKRHRE</sequence>
<dbReference type="GO" id="GO:0005739">
    <property type="term" value="C:mitochondrion"/>
    <property type="evidence" value="ECO:0007669"/>
    <property type="project" value="TreeGrafter"/>
</dbReference>
<keyword evidence="9" id="KW-1185">Reference proteome</keyword>
<dbReference type="HOGENOM" id="CLU_013225_1_2_1"/>
<evidence type="ECO:0000256" key="1">
    <source>
        <dbReference type="ARBA" id="ARBA00001966"/>
    </source>
</evidence>
<dbReference type="AlphaFoldDB" id="A0A0A1T9U5"/>
<evidence type="ECO:0000256" key="2">
    <source>
        <dbReference type="ARBA" id="ARBA00009797"/>
    </source>
</evidence>
<dbReference type="GO" id="GO:0051539">
    <property type="term" value="F:4 iron, 4 sulfur cluster binding"/>
    <property type="evidence" value="ECO:0007669"/>
    <property type="project" value="UniProtKB-KW"/>
</dbReference>
<evidence type="ECO:0000256" key="4">
    <source>
        <dbReference type="ARBA" id="ARBA00022485"/>
    </source>
</evidence>
<feature type="region of interest" description="Disordered" evidence="7">
    <location>
        <begin position="247"/>
        <end position="276"/>
    </location>
</feature>
<keyword evidence="6" id="KW-0378">Hydrolase</keyword>
<proteinExistence type="inferred from homology"/>
<accession>A0A0A1T9U5</accession>
<keyword evidence="4" id="KW-0004">4Fe-4S</keyword>
<evidence type="ECO:0000256" key="7">
    <source>
        <dbReference type="SAM" id="MobiDB-lite"/>
    </source>
</evidence>
<dbReference type="PANTHER" id="PTHR14464">
    <property type="entry name" value="EXONUCLEASE V"/>
    <property type="match status" value="1"/>
</dbReference>
<comment type="subunit">
    <text evidence="3">Monomer.</text>
</comment>
<keyword evidence="5" id="KW-0540">Nuclease</keyword>
<feature type="region of interest" description="Disordered" evidence="7">
    <location>
        <begin position="35"/>
        <end position="115"/>
    </location>
</feature>
<dbReference type="Proteomes" id="UP000039046">
    <property type="component" value="Unassembled WGS sequence"/>
</dbReference>
<keyword evidence="4" id="KW-0479">Metal-binding</keyword>
<keyword evidence="4" id="KW-0411">Iron-sulfur</keyword>
<dbReference type="Pfam" id="PF09810">
    <property type="entry name" value="Exo5"/>
    <property type="match status" value="1"/>
</dbReference>
<dbReference type="GO" id="GO:0005634">
    <property type="term" value="C:nucleus"/>
    <property type="evidence" value="ECO:0007669"/>
    <property type="project" value="TreeGrafter"/>
</dbReference>
<keyword evidence="4" id="KW-0408">Iron</keyword>
<reference evidence="8 9" key="1">
    <citation type="journal article" date="2015" name="Genome Announc.">
        <title>Draft Genome Sequence and Gene Annotation of the Entomopathogenic Fungus Verticillium hemipterigenum.</title>
        <authorList>
            <person name="Horn F."/>
            <person name="Habel A."/>
            <person name="Scharf D.H."/>
            <person name="Dworschak J."/>
            <person name="Brakhage A.A."/>
            <person name="Guthke R."/>
            <person name="Hertweck C."/>
            <person name="Linde J."/>
        </authorList>
    </citation>
    <scope>NUCLEOTIDE SEQUENCE [LARGE SCALE GENOMIC DNA]</scope>
</reference>
<feature type="compositionally biased region" description="Basic and acidic residues" evidence="7">
    <location>
        <begin position="50"/>
        <end position="63"/>
    </location>
</feature>
<comment type="cofactor">
    <cofactor evidence="1">
        <name>[4Fe-4S] cluster</name>
        <dbReference type="ChEBI" id="CHEBI:49883"/>
    </cofactor>
</comment>
<dbReference type="EMBL" id="CDHN01000006">
    <property type="protein sequence ID" value="CEJ93851.1"/>
    <property type="molecule type" value="Genomic_DNA"/>
</dbReference>
<dbReference type="PANTHER" id="PTHR14464:SF4">
    <property type="entry name" value="EXONUCLEASE V"/>
    <property type="match status" value="1"/>
</dbReference>
<dbReference type="GO" id="GO:0045145">
    <property type="term" value="F:single-stranded DNA 5'-3' DNA exonuclease activity"/>
    <property type="evidence" value="ECO:0007669"/>
    <property type="project" value="InterPro"/>
</dbReference>
<organism evidence="8 9">
    <name type="scientific">[Torrubiella] hemipterigena</name>
    <dbReference type="NCBI Taxonomy" id="1531966"/>
    <lineage>
        <taxon>Eukaryota</taxon>
        <taxon>Fungi</taxon>
        <taxon>Dikarya</taxon>
        <taxon>Ascomycota</taxon>
        <taxon>Pezizomycotina</taxon>
        <taxon>Sordariomycetes</taxon>
        <taxon>Hypocreomycetidae</taxon>
        <taxon>Hypocreales</taxon>
        <taxon>Clavicipitaceae</taxon>
        <taxon>Clavicipitaceae incertae sedis</taxon>
        <taxon>'Torrubiella' clade</taxon>
    </lineage>
</organism>
<protein>
    <recommendedName>
        <fullName evidence="10">Exonuclease V</fullName>
    </recommendedName>
</protein>
<dbReference type="OrthoDB" id="354769at2759"/>
<evidence type="ECO:0000256" key="3">
    <source>
        <dbReference type="ARBA" id="ARBA00011245"/>
    </source>
</evidence>
<dbReference type="GO" id="GO:0036297">
    <property type="term" value="P:interstrand cross-link repair"/>
    <property type="evidence" value="ECO:0007669"/>
    <property type="project" value="TreeGrafter"/>
</dbReference>
<evidence type="ECO:0000256" key="6">
    <source>
        <dbReference type="ARBA" id="ARBA00022839"/>
    </source>
</evidence>
<evidence type="ECO:0000313" key="9">
    <source>
        <dbReference type="Proteomes" id="UP000039046"/>
    </source>
</evidence>
<feature type="compositionally biased region" description="Polar residues" evidence="7">
    <location>
        <begin position="262"/>
        <end position="273"/>
    </location>
</feature>
<evidence type="ECO:0000313" key="8">
    <source>
        <dbReference type="EMBL" id="CEJ93851.1"/>
    </source>
</evidence>
<name>A0A0A1T9U5_9HYPO</name>
<comment type="similarity">
    <text evidence="2">Belongs to the EXO5 family.</text>
</comment>
<gene>
    <name evidence="8" type="ORF">VHEMI09416</name>
</gene>
<keyword evidence="6" id="KW-0269">Exonuclease</keyword>